<gene>
    <name evidence="3" type="ORF">G3I38_17870</name>
</gene>
<dbReference type="EMBL" id="JAAGMU010000955">
    <property type="protein sequence ID" value="NEC81050.1"/>
    <property type="molecule type" value="Genomic_DNA"/>
</dbReference>
<protein>
    <submittedName>
        <fullName evidence="3">DUF2690 domain-containing protein</fullName>
    </submittedName>
</protein>
<evidence type="ECO:0000256" key="1">
    <source>
        <dbReference type="SAM" id="MobiDB-lite"/>
    </source>
</evidence>
<evidence type="ECO:0000256" key="2">
    <source>
        <dbReference type="SAM" id="Phobius"/>
    </source>
</evidence>
<organism evidence="3">
    <name type="scientific">Streptomyces sp. SID7958</name>
    <dbReference type="NCBI Taxonomy" id="2706093"/>
    <lineage>
        <taxon>Bacteria</taxon>
        <taxon>Bacillati</taxon>
        <taxon>Actinomycetota</taxon>
        <taxon>Actinomycetes</taxon>
        <taxon>Kitasatosporales</taxon>
        <taxon>Streptomycetaceae</taxon>
        <taxon>Streptomyces</taxon>
    </lineage>
</organism>
<accession>A0A6G3U4R5</accession>
<sequence>APPGGGAGRARSGGPGGKRRTSTFVAGAVGVLVVIAAALYVTSIEDGKKKDTVTTSPSPTATAELPPGVECSGDSCTGKDAEAMGCSGDLVTTAKTATVGTTTVEVRYSEACSAAWGRITQATQGDAVEVTAGKAKQTNDITEVGDTVTYTAMVAVKSAEQANACAVLASGEEGCTE</sequence>
<dbReference type="Pfam" id="PF10901">
    <property type="entry name" value="DUF2690"/>
    <property type="match status" value="1"/>
</dbReference>
<proteinExistence type="predicted"/>
<feature type="compositionally biased region" description="Low complexity" evidence="1">
    <location>
        <begin position="54"/>
        <end position="63"/>
    </location>
</feature>
<keyword evidence="2" id="KW-0472">Membrane</keyword>
<feature type="non-terminal residue" evidence="3">
    <location>
        <position position="1"/>
    </location>
</feature>
<evidence type="ECO:0000313" key="3">
    <source>
        <dbReference type="EMBL" id="NEC81050.1"/>
    </source>
</evidence>
<name>A0A6G3U4R5_9ACTN</name>
<feature type="transmembrane region" description="Helical" evidence="2">
    <location>
        <begin position="24"/>
        <end position="42"/>
    </location>
</feature>
<reference evidence="3" key="1">
    <citation type="submission" date="2020-01" db="EMBL/GenBank/DDBJ databases">
        <title>Insect and environment-associated Actinomycetes.</title>
        <authorList>
            <person name="Currrie C."/>
            <person name="Chevrette M."/>
            <person name="Carlson C."/>
            <person name="Stubbendieck R."/>
            <person name="Wendt-Pienkowski E."/>
        </authorList>
    </citation>
    <scope>NUCLEOTIDE SEQUENCE</scope>
    <source>
        <strain evidence="3">SID7958</strain>
    </source>
</reference>
<dbReference type="InterPro" id="IPR021224">
    <property type="entry name" value="DUF2690"/>
</dbReference>
<comment type="caution">
    <text evidence="3">The sequence shown here is derived from an EMBL/GenBank/DDBJ whole genome shotgun (WGS) entry which is preliminary data.</text>
</comment>
<keyword evidence="2" id="KW-0812">Transmembrane</keyword>
<feature type="region of interest" description="Disordered" evidence="1">
    <location>
        <begin position="49"/>
        <end position="70"/>
    </location>
</feature>
<dbReference type="AlphaFoldDB" id="A0A6G3U4R5"/>
<dbReference type="RefSeq" id="WP_164335725.1">
    <property type="nucleotide sequence ID" value="NZ_JAAGMU010000955.1"/>
</dbReference>
<keyword evidence="2" id="KW-1133">Transmembrane helix</keyword>